<evidence type="ECO:0000313" key="2">
    <source>
        <dbReference type="EMBL" id="MBI4920562.1"/>
    </source>
</evidence>
<feature type="transmembrane region" description="Helical" evidence="1">
    <location>
        <begin position="137"/>
        <end position="157"/>
    </location>
</feature>
<organism evidence="2 3">
    <name type="scientific">Devosia nanyangense</name>
    <dbReference type="NCBI Taxonomy" id="1228055"/>
    <lineage>
        <taxon>Bacteria</taxon>
        <taxon>Pseudomonadati</taxon>
        <taxon>Pseudomonadota</taxon>
        <taxon>Alphaproteobacteria</taxon>
        <taxon>Hyphomicrobiales</taxon>
        <taxon>Devosiaceae</taxon>
        <taxon>Devosia</taxon>
    </lineage>
</organism>
<feature type="transmembrane region" description="Helical" evidence="1">
    <location>
        <begin position="164"/>
        <end position="188"/>
    </location>
</feature>
<dbReference type="Proteomes" id="UP000782610">
    <property type="component" value="Unassembled WGS sequence"/>
</dbReference>
<accession>A0A933KZW3</accession>
<evidence type="ECO:0000313" key="3">
    <source>
        <dbReference type="Proteomes" id="UP000782610"/>
    </source>
</evidence>
<feature type="transmembrane region" description="Helical" evidence="1">
    <location>
        <begin position="91"/>
        <end position="109"/>
    </location>
</feature>
<sequence length="239" mass="25438">MPGTEPAAGGITLSPRRLTVTITIAASVVLGLGYVRDVIGIVRGIPSAKLGFALFNLDAELTLSAWFASLLLALVSLLMLWAAIAERRRRLPTAPGWMLLGLAFIYMSLDEMSSIHEHFGDPFPALIDPVGLFTFRWVWIGLLLAVLAGAAFLPFLLRLPRRTAARLAVAGAVYVLGAVGFEMLSGAAVRAQGHSPTYLILMMVEESLEIAGLVLAVRCLALHLAGELGGPSLRLKPGS</sequence>
<dbReference type="AlphaFoldDB" id="A0A933KZW3"/>
<reference evidence="2" key="1">
    <citation type="submission" date="2020-07" db="EMBL/GenBank/DDBJ databases">
        <title>Huge and variable diversity of episymbiotic CPR bacteria and DPANN archaea in groundwater ecosystems.</title>
        <authorList>
            <person name="He C.Y."/>
            <person name="Keren R."/>
            <person name="Whittaker M."/>
            <person name="Farag I.F."/>
            <person name="Doudna J."/>
            <person name="Cate J.H.D."/>
            <person name="Banfield J.F."/>
        </authorList>
    </citation>
    <scope>NUCLEOTIDE SEQUENCE</scope>
    <source>
        <strain evidence="2">NC_groundwater_1586_Pr3_B-0.1um_66_15</strain>
    </source>
</reference>
<feature type="transmembrane region" description="Helical" evidence="1">
    <location>
        <begin position="20"/>
        <end position="45"/>
    </location>
</feature>
<dbReference type="EMBL" id="JACRAF010000006">
    <property type="protein sequence ID" value="MBI4920562.1"/>
    <property type="molecule type" value="Genomic_DNA"/>
</dbReference>
<proteinExistence type="predicted"/>
<name>A0A933KZW3_9HYPH</name>
<evidence type="ECO:0000256" key="1">
    <source>
        <dbReference type="SAM" id="Phobius"/>
    </source>
</evidence>
<keyword evidence="1" id="KW-0472">Membrane</keyword>
<gene>
    <name evidence="2" type="ORF">HY834_02340</name>
</gene>
<keyword evidence="1" id="KW-1133">Transmembrane helix</keyword>
<protein>
    <submittedName>
        <fullName evidence="2">Uncharacterized protein</fullName>
    </submittedName>
</protein>
<keyword evidence="1" id="KW-0812">Transmembrane</keyword>
<comment type="caution">
    <text evidence="2">The sequence shown here is derived from an EMBL/GenBank/DDBJ whole genome shotgun (WGS) entry which is preliminary data.</text>
</comment>
<feature type="transmembrane region" description="Helical" evidence="1">
    <location>
        <begin position="65"/>
        <end position="84"/>
    </location>
</feature>